<gene>
    <name evidence="3" type="ORF">IAD20_08345</name>
</gene>
<evidence type="ECO:0000256" key="1">
    <source>
        <dbReference type="SAM" id="Phobius"/>
    </source>
</evidence>
<dbReference type="PANTHER" id="PTHR40547:SF1">
    <property type="entry name" value="SLL0298 PROTEIN"/>
    <property type="match status" value="1"/>
</dbReference>
<proteinExistence type="predicted"/>
<reference evidence="3" key="2">
    <citation type="journal article" date="2021" name="PeerJ">
        <title>Extensive microbial diversity within the chicken gut microbiome revealed by metagenomics and culture.</title>
        <authorList>
            <person name="Gilroy R."/>
            <person name="Ravi A."/>
            <person name="Getino M."/>
            <person name="Pursley I."/>
            <person name="Horton D.L."/>
            <person name="Alikhan N.F."/>
            <person name="Baker D."/>
            <person name="Gharbi K."/>
            <person name="Hall N."/>
            <person name="Watson M."/>
            <person name="Adriaenssens E.M."/>
            <person name="Foster-Nyarko E."/>
            <person name="Jarju S."/>
            <person name="Secka A."/>
            <person name="Antonio M."/>
            <person name="Oren A."/>
            <person name="Chaudhuri R.R."/>
            <person name="La Ragione R."/>
            <person name="Hildebrand F."/>
            <person name="Pallen M.J."/>
        </authorList>
    </citation>
    <scope>NUCLEOTIDE SEQUENCE</scope>
    <source>
        <strain evidence="3">ChiW3-316</strain>
    </source>
</reference>
<dbReference type="EMBL" id="DVNC01000058">
    <property type="protein sequence ID" value="HIU54071.1"/>
    <property type="molecule type" value="Genomic_DNA"/>
</dbReference>
<feature type="transmembrane region" description="Helical" evidence="1">
    <location>
        <begin position="132"/>
        <end position="151"/>
    </location>
</feature>
<dbReference type="AlphaFoldDB" id="A0A9D1M5N5"/>
<name>A0A9D1M5N5_9PROT</name>
<evidence type="ECO:0000313" key="3">
    <source>
        <dbReference type="EMBL" id="HIU54071.1"/>
    </source>
</evidence>
<accession>A0A9D1M5N5</accession>
<keyword evidence="1" id="KW-0812">Transmembrane</keyword>
<dbReference type="Pfam" id="PF09835">
    <property type="entry name" value="DUF2062"/>
    <property type="match status" value="1"/>
</dbReference>
<dbReference type="InterPro" id="IPR018639">
    <property type="entry name" value="DUF2062"/>
</dbReference>
<dbReference type="PANTHER" id="PTHR40547">
    <property type="entry name" value="SLL0298 PROTEIN"/>
    <property type="match status" value="1"/>
</dbReference>
<organism evidence="3 4">
    <name type="scientific">Candidatus Scatocola faecipullorum</name>
    <dbReference type="NCBI Taxonomy" id="2840917"/>
    <lineage>
        <taxon>Bacteria</taxon>
        <taxon>Pseudomonadati</taxon>
        <taxon>Pseudomonadota</taxon>
        <taxon>Alphaproteobacteria</taxon>
        <taxon>Rhodospirillales</taxon>
        <taxon>Rhodospirillaceae</taxon>
        <taxon>Rhodospirillaceae incertae sedis</taxon>
        <taxon>Candidatus Scatocola</taxon>
    </lineage>
</organism>
<keyword evidence="1" id="KW-1133">Transmembrane helix</keyword>
<feature type="transmembrane region" description="Helical" evidence="1">
    <location>
        <begin position="60"/>
        <end position="84"/>
    </location>
</feature>
<feature type="transmembrane region" description="Helical" evidence="1">
    <location>
        <begin position="26"/>
        <end position="53"/>
    </location>
</feature>
<keyword evidence="1" id="KW-0472">Membrane</keyword>
<protein>
    <submittedName>
        <fullName evidence="3">DUF2062 domain-containing protein</fullName>
    </submittedName>
</protein>
<reference evidence="3" key="1">
    <citation type="submission" date="2020-10" db="EMBL/GenBank/DDBJ databases">
        <authorList>
            <person name="Gilroy R."/>
        </authorList>
    </citation>
    <scope>NUCLEOTIDE SEQUENCE</scope>
    <source>
        <strain evidence="3">ChiW3-316</strain>
    </source>
</reference>
<comment type="caution">
    <text evidence="3">The sequence shown here is derived from an EMBL/GenBank/DDBJ whole genome shotgun (WGS) entry which is preliminary data.</text>
</comment>
<evidence type="ECO:0000259" key="2">
    <source>
        <dbReference type="Pfam" id="PF09835"/>
    </source>
</evidence>
<dbReference type="Proteomes" id="UP000824107">
    <property type="component" value="Unassembled WGS sequence"/>
</dbReference>
<evidence type="ECO:0000313" key="4">
    <source>
        <dbReference type="Proteomes" id="UP000824107"/>
    </source>
</evidence>
<sequence length="161" mass="17903">MENILTGFKRHFIERLRSLSGTPSSIAGGAAVGVMVSFTPFVGLHTLLAVVLAWALRFNVLAAAIGTIAGNPWTFPFIWAAVYYTGRIMLEGSSVMLPHVNFEHIFQQSAHALMTFDFSRFFSDIWPVLKPMIVGCVPFCIAAWIISYYIVKNTLDKLTRS</sequence>
<feature type="domain" description="DUF2062" evidence="2">
    <location>
        <begin position="10"/>
        <end position="158"/>
    </location>
</feature>